<reference evidence="1 2" key="1">
    <citation type="submission" date="2016-10" db="EMBL/GenBank/DDBJ databases">
        <authorList>
            <person name="de Groot N.N."/>
        </authorList>
    </citation>
    <scope>NUCLEOTIDE SEQUENCE [LARGE SCALE GENOMIC DNA]</scope>
    <source>
        <strain evidence="1 2">DSM 23609</strain>
    </source>
</reference>
<dbReference type="OrthoDB" id="6162707at2"/>
<keyword evidence="2" id="KW-1185">Reference proteome</keyword>
<name>A0A1I2J3Y4_9GAMM</name>
<proteinExistence type="predicted"/>
<evidence type="ECO:0000313" key="2">
    <source>
        <dbReference type="Proteomes" id="UP000199771"/>
    </source>
</evidence>
<organism evidence="1 2">
    <name type="scientific">Fontimonas thermophila</name>
    <dbReference type="NCBI Taxonomy" id="1076937"/>
    <lineage>
        <taxon>Bacteria</taxon>
        <taxon>Pseudomonadati</taxon>
        <taxon>Pseudomonadota</taxon>
        <taxon>Gammaproteobacteria</taxon>
        <taxon>Nevskiales</taxon>
        <taxon>Nevskiaceae</taxon>
        <taxon>Fontimonas</taxon>
    </lineage>
</organism>
<dbReference type="CDD" id="cd09748">
    <property type="entry name" value="Cmr3_III-B"/>
    <property type="match status" value="1"/>
</dbReference>
<gene>
    <name evidence="1" type="ORF">SAMN04488120_10566</name>
</gene>
<dbReference type="Gene3D" id="2.60.40.4350">
    <property type="match status" value="1"/>
</dbReference>
<dbReference type="STRING" id="1076937.SAMN04488120_10566"/>
<dbReference type="Gene3D" id="3.30.70.2940">
    <property type="match status" value="1"/>
</dbReference>
<sequence>MSALFLEPLDVLFLRGNKLFGDPGSFGEALVPPWPSVAAGALRSRMLADAGVDLAAFARGQVEHPALGSPQKPGPFSVVAFHVARRAADGRVELLMQPPADLVISEPEKGPIQVKSLTPTSVPKGEGIASSAPLPLLPVLAEAERSKPASGYWLTESGWRKYLRGETPAAEDLVKSSALWSFDHRVGVGLDAARRRAEDGKLFSMQAVALKPGVGFVARVAGAEPPTTGTVRLGGDGRAAALHSVQLHWPEPDYDAIAQARRCRLVLVSPGIFERGWLPTGTGDASDSGVRFELHGVRGHIVCAAVPRAEVVSGWDLAHRRPKPAQRVAPTGSVYWLELGEGVTAQALRELVNLGLWTDEDHATNPRRAEGFNRAALALWS</sequence>
<dbReference type="Proteomes" id="UP000199771">
    <property type="component" value="Unassembled WGS sequence"/>
</dbReference>
<dbReference type="AlphaFoldDB" id="A0A1I2J3Y4"/>
<dbReference type="RefSeq" id="WP_091533126.1">
    <property type="nucleotide sequence ID" value="NZ_FOOC01000005.1"/>
</dbReference>
<dbReference type="InterPro" id="IPR019117">
    <property type="entry name" value="CRISPR-assoc_protein_Cmr3"/>
</dbReference>
<accession>A0A1I2J3Y4</accession>
<dbReference type="EMBL" id="FOOC01000005">
    <property type="protein sequence ID" value="SFF47636.1"/>
    <property type="molecule type" value="Genomic_DNA"/>
</dbReference>
<dbReference type="Pfam" id="PF09700">
    <property type="entry name" value="Cas_Cmr3"/>
    <property type="match status" value="1"/>
</dbReference>
<protein>
    <submittedName>
        <fullName evidence="1">CRISPR-associated protein, Cmr3 family</fullName>
    </submittedName>
</protein>
<evidence type="ECO:0000313" key="1">
    <source>
        <dbReference type="EMBL" id="SFF47636.1"/>
    </source>
</evidence>